<evidence type="ECO:0000313" key="9">
    <source>
        <dbReference type="Proteomes" id="UP000319342"/>
    </source>
</evidence>
<dbReference type="GO" id="GO:0006885">
    <property type="term" value="P:regulation of pH"/>
    <property type="evidence" value="ECO:0007669"/>
    <property type="project" value="InterPro"/>
</dbReference>
<dbReference type="InterPro" id="IPR004670">
    <property type="entry name" value="NhaA"/>
</dbReference>
<dbReference type="PANTHER" id="PTHR30341">
    <property type="entry name" value="SODIUM ION/PROTON ANTIPORTER NHAA-RELATED"/>
    <property type="match status" value="1"/>
</dbReference>
<evidence type="ECO:0000256" key="1">
    <source>
        <dbReference type="ARBA" id="ARBA00004429"/>
    </source>
</evidence>
<keyword evidence="9" id="KW-1185">Reference proteome</keyword>
<feature type="transmembrane region" description="Helical" evidence="7">
    <location>
        <begin position="211"/>
        <end position="231"/>
    </location>
</feature>
<dbReference type="PANTHER" id="PTHR30341:SF0">
    <property type="entry name" value="NA(+)_H(+) ANTIPORTER NHAA"/>
    <property type="match status" value="1"/>
</dbReference>
<feature type="transmembrane region" description="Helical" evidence="7">
    <location>
        <begin position="150"/>
        <end position="171"/>
    </location>
</feature>
<evidence type="ECO:0000256" key="2">
    <source>
        <dbReference type="ARBA" id="ARBA00022475"/>
    </source>
</evidence>
<feature type="transmembrane region" description="Helical" evidence="7">
    <location>
        <begin position="329"/>
        <end position="353"/>
    </location>
</feature>
<comment type="subcellular location">
    <subcellularLocation>
        <location evidence="1">Cell inner membrane</location>
        <topology evidence="1">Multi-pass membrane protein</topology>
    </subcellularLocation>
</comment>
<dbReference type="InterPro" id="IPR023171">
    <property type="entry name" value="Na/H_antiporter_dom_sf"/>
</dbReference>
<proteinExistence type="predicted"/>
<evidence type="ECO:0000256" key="3">
    <source>
        <dbReference type="ARBA" id="ARBA00022692"/>
    </source>
</evidence>
<dbReference type="EMBL" id="CP036290">
    <property type="protein sequence ID" value="QDU84764.1"/>
    <property type="molecule type" value="Genomic_DNA"/>
</dbReference>
<dbReference type="Gene3D" id="1.20.1530.10">
    <property type="entry name" value="Na+/H+ antiporter like domain"/>
    <property type="match status" value="1"/>
</dbReference>
<sequence length="460" mass="48619">MSDSPPPASSALLAKIQELMLPLLLGVVAALLVANLFPETYAAILHLTPFGHGVELHGHPVDLKFLIDDVFMVLFFGIAAKEIAHSALPGGSLNPPSKALTPLLATVGGVLVPVIVYFGAGYALYRFGAFDELMRIYAIERAPGALDPSFGVIAIGWGIPTATDIALAWLVARQVFGRGRAPVKFLLLLAVGDDAIGLVIIAVVYPDPALPVQPLWLALVAAAALVSWWLRRRGVRRWWLYVLLGGPLAWIGLFNAHVHPALALCAVVPFLPGPSPRALADEDDPVEQLVGDPHRHSPLDDFEHTLKPFVDFGLFFFAFANAGVQMSSFGWLSILIAGSLIGGKIIGVPLFVFGARLMGLRLPDGMGLREVVLAGYVAGLGLTVALFVATQAYPVRIFGPELQGEAKMGALLTLVVGMTAIPLARAIGVRKLSADGTHTATSTTDAARADGPAVVEGSKT</sequence>
<feature type="region of interest" description="Disordered" evidence="6">
    <location>
        <begin position="440"/>
        <end position="460"/>
    </location>
</feature>
<name>A0A518CZV5_9BACT</name>
<organism evidence="8 9">
    <name type="scientific">Rohdeia mirabilis</name>
    <dbReference type="NCBI Taxonomy" id="2528008"/>
    <lineage>
        <taxon>Bacteria</taxon>
        <taxon>Pseudomonadati</taxon>
        <taxon>Planctomycetota</taxon>
        <taxon>Planctomycetia</taxon>
        <taxon>Planctomycetia incertae sedis</taxon>
        <taxon>Rohdeia</taxon>
    </lineage>
</organism>
<dbReference type="GO" id="GO:0005886">
    <property type="term" value="C:plasma membrane"/>
    <property type="evidence" value="ECO:0007669"/>
    <property type="project" value="UniProtKB-SubCell"/>
</dbReference>
<dbReference type="Proteomes" id="UP000319342">
    <property type="component" value="Chromosome"/>
</dbReference>
<accession>A0A518CZV5</accession>
<feature type="transmembrane region" description="Helical" evidence="7">
    <location>
        <begin position="238"/>
        <end position="271"/>
    </location>
</feature>
<evidence type="ECO:0000256" key="4">
    <source>
        <dbReference type="ARBA" id="ARBA00022989"/>
    </source>
</evidence>
<feature type="transmembrane region" description="Helical" evidence="7">
    <location>
        <begin position="406"/>
        <end position="424"/>
    </location>
</feature>
<keyword evidence="5 7" id="KW-0472">Membrane</keyword>
<evidence type="ECO:0000313" key="8">
    <source>
        <dbReference type="EMBL" id="QDU84764.1"/>
    </source>
</evidence>
<dbReference type="GO" id="GO:0015385">
    <property type="term" value="F:sodium:proton antiporter activity"/>
    <property type="evidence" value="ECO:0007669"/>
    <property type="project" value="TreeGrafter"/>
</dbReference>
<keyword evidence="3 7" id="KW-0812">Transmembrane</keyword>
<evidence type="ECO:0000256" key="7">
    <source>
        <dbReference type="SAM" id="Phobius"/>
    </source>
</evidence>
<protein>
    <submittedName>
        <fullName evidence="8">Na(+)/H(+) antiporter NhaA</fullName>
    </submittedName>
</protein>
<gene>
    <name evidence="8" type="primary">nhaA_2</name>
    <name evidence="8" type="ORF">Pla163_18780</name>
</gene>
<reference evidence="8 9" key="1">
    <citation type="submission" date="2019-02" db="EMBL/GenBank/DDBJ databases">
        <title>Deep-cultivation of Planctomycetes and their phenomic and genomic characterization uncovers novel biology.</title>
        <authorList>
            <person name="Wiegand S."/>
            <person name="Jogler M."/>
            <person name="Boedeker C."/>
            <person name="Pinto D."/>
            <person name="Vollmers J."/>
            <person name="Rivas-Marin E."/>
            <person name="Kohn T."/>
            <person name="Peeters S.H."/>
            <person name="Heuer A."/>
            <person name="Rast P."/>
            <person name="Oberbeckmann S."/>
            <person name="Bunk B."/>
            <person name="Jeske O."/>
            <person name="Meyerdierks A."/>
            <person name="Storesund J.E."/>
            <person name="Kallscheuer N."/>
            <person name="Luecker S."/>
            <person name="Lage O.M."/>
            <person name="Pohl T."/>
            <person name="Merkel B.J."/>
            <person name="Hornburger P."/>
            <person name="Mueller R.-W."/>
            <person name="Bruemmer F."/>
            <person name="Labrenz M."/>
            <person name="Spormann A.M."/>
            <person name="Op den Camp H."/>
            <person name="Overmann J."/>
            <person name="Amann R."/>
            <person name="Jetten M.S.M."/>
            <person name="Mascher T."/>
            <person name="Medema M.H."/>
            <person name="Devos D.P."/>
            <person name="Kaster A.-K."/>
            <person name="Ovreas L."/>
            <person name="Rohde M."/>
            <person name="Galperin M.Y."/>
            <person name="Jogler C."/>
        </authorList>
    </citation>
    <scope>NUCLEOTIDE SEQUENCE [LARGE SCALE GENOMIC DNA]</scope>
    <source>
        <strain evidence="8 9">Pla163</strain>
    </source>
</reference>
<feature type="transmembrane region" description="Helical" evidence="7">
    <location>
        <begin position="373"/>
        <end position="394"/>
    </location>
</feature>
<evidence type="ECO:0000256" key="6">
    <source>
        <dbReference type="SAM" id="MobiDB-lite"/>
    </source>
</evidence>
<feature type="transmembrane region" description="Helical" evidence="7">
    <location>
        <begin position="20"/>
        <end position="37"/>
    </location>
</feature>
<dbReference type="AlphaFoldDB" id="A0A518CZV5"/>
<feature type="transmembrane region" description="Helical" evidence="7">
    <location>
        <begin position="183"/>
        <end position="205"/>
    </location>
</feature>
<keyword evidence="2" id="KW-1003">Cell membrane</keyword>
<keyword evidence="4 7" id="KW-1133">Transmembrane helix</keyword>
<feature type="compositionally biased region" description="Low complexity" evidence="6">
    <location>
        <begin position="440"/>
        <end position="450"/>
    </location>
</feature>
<dbReference type="Pfam" id="PF06965">
    <property type="entry name" value="Na_H_antiport_1"/>
    <property type="match status" value="2"/>
</dbReference>
<feature type="transmembrane region" description="Helical" evidence="7">
    <location>
        <begin position="103"/>
        <end position="125"/>
    </location>
</feature>
<dbReference type="OrthoDB" id="9808135at2"/>
<evidence type="ECO:0000256" key="5">
    <source>
        <dbReference type="ARBA" id="ARBA00023136"/>
    </source>
</evidence>